<evidence type="ECO:0000256" key="1">
    <source>
        <dbReference type="SAM" id="SignalP"/>
    </source>
</evidence>
<dbReference type="NCBIfam" id="TIGR02743">
    <property type="entry name" value="TraW"/>
    <property type="match status" value="1"/>
</dbReference>
<evidence type="ECO:0000313" key="3">
    <source>
        <dbReference type="Proteomes" id="UP000472320"/>
    </source>
</evidence>
<sequence>MKRLSILCLFALGCGGVCRMACAESLGVVGPTYPIAEEHLLKMIEARLRAKEQSGELARIQEQIVSRGKQSVLAPPPLQLPVVTMPRTFYVDPTYVLDRNIADGSGRMLFAAGTRANPLDIVSMSRRLFFFDGRDERQVALAERLAKGESARIKPVLVGGSYLDLMRRWKIPVYFDQRGVLVKRLRIERVPAMVSQEGRRLRVDELVPAS</sequence>
<gene>
    <name evidence="2" type="primary">traW</name>
    <name evidence="2" type="ORF">GM658_06040</name>
</gene>
<dbReference type="InterPro" id="IPR014114">
    <property type="entry name" value="TraW"/>
</dbReference>
<protein>
    <submittedName>
        <fullName evidence="2">Type-F conjugative transfer system protein TraW</fullName>
    </submittedName>
</protein>
<feature type="signal peptide" evidence="1">
    <location>
        <begin position="1"/>
        <end position="23"/>
    </location>
</feature>
<dbReference type="AlphaFoldDB" id="A0A6L6QCB6"/>
<organism evidence="2 3">
    <name type="scientific">Massilia eburnea</name>
    <dbReference type="NCBI Taxonomy" id="1776165"/>
    <lineage>
        <taxon>Bacteria</taxon>
        <taxon>Pseudomonadati</taxon>
        <taxon>Pseudomonadota</taxon>
        <taxon>Betaproteobacteria</taxon>
        <taxon>Burkholderiales</taxon>
        <taxon>Oxalobacteraceae</taxon>
        <taxon>Telluria group</taxon>
        <taxon>Massilia</taxon>
    </lineage>
</organism>
<dbReference type="RefSeq" id="WP_155453092.1">
    <property type="nucleotide sequence ID" value="NZ_WNKX01000003.1"/>
</dbReference>
<dbReference type="EMBL" id="WNKX01000003">
    <property type="protein sequence ID" value="MTW10158.1"/>
    <property type="molecule type" value="Genomic_DNA"/>
</dbReference>
<proteinExistence type="predicted"/>
<dbReference type="Proteomes" id="UP000472320">
    <property type="component" value="Unassembled WGS sequence"/>
</dbReference>
<evidence type="ECO:0000313" key="2">
    <source>
        <dbReference type="EMBL" id="MTW10158.1"/>
    </source>
</evidence>
<dbReference type="OrthoDB" id="6625590at2"/>
<keyword evidence="3" id="KW-1185">Reference proteome</keyword>
<name>A0A6L6QCB6_9BURK</name>
<reference evidence="2 3" key="1">
    <citation type="submission" date="2019-11" db="EMBL/GenBank/DDBJ databases">
        <title>Type strains purchased from KCTC, JCM and DSMZ.</title>
        <authorList>
            <person name="Lu H."/>
        </authorList>
    </citation>
    <scope>NUCLEOTIDE SEQUENCE [LARGE SCALE GENOMIC DNA]</scope>
    <source>
        <strain evidence="2 3">JCM 31587</strain>
    </source>
</reference>
<feature type="chain" id="PRO_5026963859" evidence="1">
    <location>
        <begin position="24"/>
        <end position="210"/>
    </location>
</feature>
<keyword evidence="1" id="KW-0732">Signal</keyword>
<comment type="caution">
    <text evidence="2">The sequence shown here is derived from an EMBL/GenBank/DDBJ whole genome shotgun (WGS) entry which is preliminary data.</text>
</comment>
<accession>A0A6L6QCB6</accession>